<dbReference type="Pfam" id="PF04084">
    <property type="entry name" value="RecA-like_ORC2"/>
    <property type="match status" value="1"/>
</dbReference>
<evidence type="ECO:0000313" key="10">
    <source>
        <dbReference type="Proteomes" id="UP000307440"/>
    </source>
</evidence>
<evidence type="ECO:0000256" key="6">
    <source>
        <dbReference type="SAM" id="MobiDB-lite"/>
    </source>
</evidence>
<proteinExistence type="inferred from homology"/>
<evidence type="ECO:0000256" key="4">
    <source>
        <dbReference type="ARBA" id="ARBA00023242"/>
    </source>
</evidence>
<comment type="subunit">
    <text evidence="5">Component of the origin recognition complex (ORC).</text>
</comment>
<evidence type="ECO:0000256" key="2">
    <source>
        <dbReference type="ARBA" id="ARBA00007421"/>
    </source>
</evidence>
<dbReference type="EMBL" id="ML210248">
    <property type="protein sequence ID" value="TFK22148.1"/>
    <property type="molecule type" value="Genomic_DNA"/>
</dbReference>
<comment type="function">
    <text evidence="5">Component of the origin recognition complex (ORC) that binds origins of replication. DNA-binding is ATP-dependent. ORC is required to assemble the pre-replication complex necessary to initiate DNA replication.</text>
</comment>
<dbReference type="PANTHER" id="PTHR14052">
    <property type="entry name" value="ORIGIN RECOGNITION COMPLEX SUBUNIT 2"/>
    <property type="match status" value="1"/>
</dbReference>
<accession>A0A5C3L1Q8</accession>
<dbReference type="PANTHER" id="PTHR14052:SF0">
    <property type="entry name" value="ORIGIN RECOGNITION COMPLEX SUBUNIT 2"/>
    <property type="match status" value="1"/>
</dbReference>
<organism evidence="9 10">
    <name type="scientific">Coprinopsis marcescibilis</name>
    <name type="common">Agaric fungus</name>
    <name type="synonym">Psathyrella marcescibilis</name>
    <dbReference type="NCBI Taxonomy" id="230819"/>
    <lineage>
        <taxon>Eukaryota</taxon>
        <taxon>Fungi</taxon>
        <taxon>Dikarya</taxon>
        <taxon>Basidiomycota</taxon>
        <taxon>Agaricomycotina</taxon>
        <taxon>Agaricomycetes</taxon>
        <taxon>Agaricomycetidae</taxon>
        <taxon>Agaricales</taxon>
        <taxon>Agaricineae</taxon>
        <taxon>Psathyrellaceae</taxon>
        <taxon>Coprinopsis</taxon>
    </lineage>
</organism>
<dbReference type="InterPro" id="IPR056773">
    <property type="entry name" value="WHD_ORC2"/>
</dbReference>
<keyword evidence="4 5" id="KW-0539">Nucleus</keyword>
<feature type="domain" description="Origin recognition complex subunit 2 winged-helix" evidence="8">
    <location>
        <begin position="378"/>
        <end position="437"/>
    </location>
</feature>
<evidence type="ECO:0000256" key="5">
    <source>
        <dbReference type="RuleBase" id="RU368084"/>
    </source>
</evidence>
<evidence type="ECO:0000256" key="1">
    <source>
        <dbReference type="ARBA" id="ARBA00004123"/>
    </source>
</evidence>
<reference evidence="9 10" key="1">
    <citation type="journal article" date="2019" name="Nat. Ecol. Evol.">
        <title>Megaphylogeny resolves global patterns of mushroom evolution.</title>
        <authorList>
            <person name="Varga T."/>
            <person name="Krizsan K."/>
            <person name="Foldi C."/>
            <person name="Dima B."/>
            <person name="Sanchez-Garcia M."/>
            <person name="Sanchez-Ramirez S."/>
            <person name="Szollosi G.J."/>
            <person name="Szarkandi J.G."/>
            <person name="Papp V."/>
            <person name="Albert L."/>
            <person name="Andreopoulos W."/>
            <person name="Angelini C."/>
            <person name="Antonin V."/>
            <person name="Barry K.W."/>
            <person name="Bougher N.L."/>
            <person name="Buchanan P."/>
            <person name="Buyck B."/>
            <person name="Bense V."/>
            <person name="Catcheside P."/>
            <person name="Chovatia M."/>
            <person name="Cooper J."/>
            <person name="Damon W."/>
            <person name="Desjardin D."/>
            <person name="Finy P."/>
            <person name="Geml J."/>
            <person name="Haridas S."/>
            <person name="Hughes K."/>
            <person name="Justo A."/>
            <person name="Karasinski D."/>
            <person name="Kautmanova I."/>
            <person name="Kiss B."/>
            <person name="Kocsube S."/>
            <person name="Kotiranta H."/>
            <person name="LaButti K.M."/>
            <person name="Lechner B.E."/>
            <person name="Liimatainen K."/>
            <person name="Lipzen A."/>
            <person name="Lukacs Z."/>
            <person name="Mihaltcheva S."/>
            <person name="Morgado L.N."/>
            <person name="Niskanen T."/>
            <person name="Noordeloos M.E."/>
            <person name="Ohm R.A."/>
            <person name="Ortiz-Santana B."/>
            <person name="Ovrebo C."/>
            <person name="Racz N."/>
            <person name="Riley R."/>
            <person name="Savchenko A."/>
            <person name="Shiryaev A."/>
            <person name="Soop K."/>
            <person name="Spirin V."/>
            <person name="Szebenyi C."/>
            <person name="Tomsovsky M."/>
            <person name="Tulloss R.E."/>
            <person name="Uehling J."/>
            <person name="Grigoriev I.V."/>
            <person name="Vagvolgyi C."/>
            <person name="Papp T."/>
            <person name="Martin F.M."/>
            <person name="Miettinen O."/>
            <person name="Hibbett D.S."/>
            <person name="Nagy L.G."/>
        </authorList>
    </citation>
    <scope>NUCLEOTIDE SEQUENCE [LARGE SCALE GENOMIC DNA]</scope>
    <source>
        <strain evidence="9 10">CBS 121175</strain>
    </source>
</reference>
<comment type="similarity">
    <text evidence="2 5">Belongs to the ORC2 family.</text>
</comment>
<name>A0A5C3L1Q8_COPMA</name>
<gene>
    <name evidence="9" type="ORF">FA15DRAFT_671815</name>
</gene>
<keyword evidence="3 5" id="KW-0235">DNA replication</keyword>
<evidence type="ECO:0000259" key="7">
    <source>
        <dbReference type="Pfam" id="PF04084"/>
    </source>
</evidence>
<feature type="compositionally biased region" description="Acidic residues" evidence="6">
    <location>
        <begin position="16"/>
        <end position="44"/>
    </location>
</feature>
<dbReference type="GO" id="GO:0006260">
    <property type="term" value="P:DNA replication"/>
    <property type="evidence" value="ECO:0007669"/>
    <property type="project" value="UniProtKB-UniRule"/>
</dbReference>
<evidence type="ECO:0000313" key="9">
    <source>
        <dbReference type="EMBL" id="TFK22148.1"/>
    </source>
</evidence>
<sequence length="449" mass="50099">MSRVSLRRLENVPAVDSDDLEDEQESLESSDEESVEEEVEEEVEFPQTPSRRKGKRKEIEDESHNLIVQTNFDAYFTYAASRTQTSTNVYSQLVLPMTPEEYATGIKAASKRIKPLQTSILEPQRKRELHTRFLFELQEGFNILCYGIGSKRDFLNDFALSACSKRGHVVIANGYQADFAIKDLLAQIEQIPGLEEFEGSSRAGDKQASRIYEFFAQESQKQHLYLIVHNVDATPLRTSRAKSVLGLLALNPHIHIVASIDHINAPLLWSSSELFSRQPTESSGPTATRGFSWLWHDLTTLLPYDAELAFVDSSSLSGAHGGGRRKVDLSVVQNPAAMSETAANHILASVTQKAKKLFELLARRQLESIAEAADKATNDLQQYGMAYDALFNAARDDFIAVNDTALRSLLGEFRDHNLVLSAPTTSGEVLWIPLRKERLQAVVDSLKGS</sequence>
<keyword evidence="10" id="KW-1185">Reference proteome</keyword>
<evidence type="ECO:0000259" key="8">
    <source>
        <dbReference type="Pfam" id="PF24882"/>
    </source>
</evidence>
<dbReference type="STRING" id="230819.A0A5C3L1Q8"/>
<dbReference type="OrthoDB" id="346673at2759"/>
<comment type="subcellular location">
    <subcellularLocation>
        <location evidence="1 5">Nucleus</location>
    </subcellularLocation>
</comment>
<feature type="domain" description="Origin recognition complex subunit 2 RecA-like" evidence="7">
    <location>
        <begin position="124"/>
        <end position="298"/>
    </location>
</feature>
<feature type="region of interest" description="Disordered" evidence="6">
    <location>
        <begin position="1"/>
        <end position="59"/>
    </location>
</feature>
<evidence type="ECO:0000256" key="3">
    <source>
        <dbReference type="ARBA" id="ARBA00022705"/>
    </source>
</evidence>
<dbReference type="Pfam" id="PF24882">
    <property type="entry name" value="WHD_ORC2"/>
    <property type="match status" value="1"/>
</dbReference>
<protein>
    <recommendedName>
        <fullName evidence="5">Origin recognition complex subunit 2</fullName>
    </recommendedName>
</protein>
<dbReference type="AlphaFoldDB" id="A0A5C3L1Q8"/>
<dbReference type="Proteomes" id="UP000307440">
    <property type="component" value="Unassembled WGS sequence"/>
</dbReference>
<dbReference type="InterPro" id="IPR007220">
    <property type="entry name" value="ORC2"/>
</dbReference>
<dbReference type="InterPro" id="IPR056772">
    <property type="entry name" value="RecA-like_ORC2"/>
</dbReference>
<dbReference type="GO" id="GO:0003688">
    <property type="term" value="F:DNA replication origin binding"/>
    <property type="evidence" value="ECO:0007669"/>
    <property type="project" value="UniProtKB-UniRule"/>
</dbReference>
<dbReference type="GO" id="GO:0005664">
    <property type="term" value="C:nuclear origin of replication recognition complex"/>
    <property type="evidence" value="ECO:0007669"/>
    <property type="project" value="UniProtKB-UniRule"/>
</dbReference>